<dbReference type="EMBL" id="JAAROL010000049">
    <property type="protein sequence ID" value="MBC1333645.1"/>
    <property type="molecule type" value="Genomic_DNA"/>
</dbReference>
<evidence type="ECO:0000313" key="2">
    <source>
        <dbReference type="Proteomes" id="UP000532866"/>
    </source>
</evidence>
<sequence>NDLPPYTHGTIRVQNVGVKAGESFTLRPESITYTDPDKTSKAIDTTTNSYEKKVQVVEKASDPAKINGKVFLSSTASIDGKGFESTIFFNGDKIAQSVRLGSYGSKLENPYIFAVVPKGMDVETKRNFIQQPYRSILDYTYAPNNGTNTIYPKSSADVKGQETLSDGSTLYYWEAPDT</sequence>
<dbReference type="RefSeq" id="WP_185375289.1">
    <property type="nucleotide sequence ID" value="NZ_JAAROL010000049.1"/>
</dbReference>
<feature type="non-terminal residue" evidence="1">
    <location>
        <position position="178"/>
    </location>
</feature>
<reference evidence="1 2" key="1">
    <citation type="submission" date="2020-03" db="EMBL/GenBank/DDBJ databases">
        <title>Soil Listeria distribution.</title>
        <authorList>
            <person name="Liao J."/>
            <person name="Wiedmann M."/>
        </authorList>
    </citation>
    <scope>NUCLEOTIDE SEQUENCE [LARGE SCALE GENOMIC DNA]</scope>
    <source>
        <strain evidence="1 2">FSL L7-1833</strain>
    </source>
</reference>
<comment type="caution">
    <text evidence="1">The sequence shown here is derived from an EMBL/GenBank/DDBJ whole genome shotgun (WGS) entry which is preliminary data.</text>
</comment>
<accession>A0A7X0WGY2</accession>
<evidence type="ECO:0000313" key="1">
    <source>
        <dbReference type="EMBL" id="MBC1333645.1"/>
    </source>
</evidence>
<proteinExistence type="predicted"/>
<dbReference type="AlphaFoldDB" id="A0A7X0WGY2"/>
<dbReference type="Proteomes" id="UP000532866">
    <property type="component" value="Unassembled WGS sequence"/>
</dbReference>
<protein>
    <submittedName>
        <fullName evidence="1">Uncharacterized protein</fullName>
    </submittedName>
</protein>
<organism evidence="1 2">
    <name type="scientific">Listeria booriae</name>
    <dbReference type="NCBI Taxonomy" id="1552123"/>
    <lineage>
        <taxon>Bacteria</taxon>
        <taxon>Bacillati</taxon>
        <taxon>Bacillota</taxon>
        <taxon>Bacilli</taxon>
        <taxon>Bacillales</taxon>
        <taxon>Listeriaceae</taxon>
        <taxon>Listeria</taxon>
    </lineage>
</organism>
<feature type="non-terminal residue" evidence="1">
    <location>
        <position position="1"/>
    </location>
</feature>
<name>A0A7X0WGY2_9LIST</name>
<gene>
    <name evidence="1" type="ORF">HB759_17030</name>
</gene>